<evidence type="ECO:0000313" key="4">
    <source>
        <dbReference type="EMBL" id="KAG2487688.1"/>
    </source>
</evidence>
<evidence type="ECO:0000256" key="1">
    <source>
        <dbReference type="SAM" id="MobiDB-lite"/>
    </source>
</evidence>
<dbReference type="AlphaFoldDB" id="A0A835XRM5"/>
<dbReference type="CDD" id="cd00104">
    <property type="entry name" value="KAZAL_FS"/>
    <property type="match status" value="7"/>
</dbReference>
<dbReference type="SUPFAM" id="SSF100895">
    <property type="entry name" value="Kazal-type serine protease inhibitors"/>
    <property type="match status" value="13"/>
</dbReference>
<dbReference type="InterPro" id="IPR053265">
    <property type="entry name" value="Serpin"/>
</dbReference>
<dbReference type="Proteomes" id="UP000612055">
    <property type="component" value="Unassembled WGS sequence"/>
</dbReference>
<dbReference type="PROSITE" id="PS51465">
    <property type="entry name" value="KAZAL_2"/>
    <property type="match status" value="12"/>
</dbReference>
<feature type="domain" description="Kazal-like" evidence="3">
    <location>
        <begin position="542"/>
        <end position="583"/>
    </location>
</feature>
<feature type="domain" description="Kazal-like" evidence="3">
    <location>
        <begin position="813"/>
        <end position="849"/>
    </location>
</feature>
<name>A0A835XRM5_9CHLO</name>
<keyword evidence="2" id="KW-0732">Signal</keyword>
<comment type="caution">
    <text evidence="4">The sequence shown here is derived from an EMBL/GenBank/DDBJ whole genome shotgun (WGS) entry which is preliminary data.</text>
</comment>
<feature type="domain" description="Kazal-like" evidence="3">
    <location>
        <begin position="962"/>
        <end position="1005"/>
    </location>
</feature>
<dbReference type="EMBL" id="JAEHOE010000093">
    <property type="protein sequence ID" value="KAG2487688.1"/>
    <property type="molecule type" value="Genomic_DNA"/>
</dbReference>
<dbReference type="InterPro" id="IPR002350">
    <property type="entry name" value="Kazal_dom"/>
</dbReference>
<feature type="domain" description="Kazal-like" evidence="3">
    <location>
        <begin position="127"/>
        <end position="166"/>
    </location>
</feature>
<sequence length="1042" mass="105808">MVLMCRRSAGRPLAVLVATAFVVAVFMAGPALAASKGCFCADLYDPACAGGQTYSSPCFATCAKKKVDYLGKCEDPAGCAAVSCTADYAPVCGANGKTYSNRCNAECTGVRIVSDGECPKAKKTTGYISCPLYYDPVCGSDGKTYGNACQAGAAKATVMYKGVCVPFAQCDKGSTSVQCLVDPCQRATCEALPDAKCYANYCQASTFQGVTFGPCAYAFVDPSGNLVDCNKKATSTAVPFVKCDKGSTSVACLVDPCQRATCEALPDAKCYANYCEASTFQGVTFGACAYAFLDPSGNLVDCDKKAIGGLLNGGRRLSRSGTTACTDLYAPVCGADGNTYGNQCFADAAKVAVVSKGACPPAHPFEPCEGGSVVRCLADPCASSSCPADLTATCFANYCSSKTVLGVTVEPCQAIWLTPGGDLAQCKACMCPRDLRPVCGSNGKTYSNKCLATCAGVKVAYSGRCADPSGCAAVLCPFIYAPVCGNDGKTYSNECTAACTGVTYKQGACADTKTGRKLVLPVCAEGETFGNFCEAACAHKKIDYEGQCEDPAGCAAVACTADYAPVCGANGKTYSNRCNAECTGVTVVSEGECSEYVICTAEYAPVCGSDGITYSSECFALAAGAKVVSKGGCPAPNPFEPCEGGSVVRCLADPCASSSCPADLTATCFANYCSSKSVLGVTVEPCQAIWLTPSGDLAQCDVTDGGNSGISSGGGSASCGCNKMLAPVCSVDGNTYSNECMAGCAGAEVAYEGNCADPSGCAAVLCPMHYLPVCGNDGVTYDNDCMAACTGVTFSKGACASPKGGDDEHTTVCTEEYAPVCGADGNTYGNQCFADAAKVAVVSKGECPPANPFEPCEGGSVVRCLADPCASSSCPADLTATCFANYCSSKTVLGVTVEPCQAIWLTPSGDLAQCKASETSGLCACNKMLAPACGTDGVTYSNECMAKCAGAAIAYQGRCADPSGCAAVLCAKVYLPVCGNDGVTYSNDCMAACTGVSFSEGACPGDGKKGGKKNRTKAAQTKGPKAKGGKKTGNRKVDAPTP</sequence>
<accession>A0A835XRM5</accession>
<dbReference type="SMART" id="SM00280">
    <property type="entry name" value="KAZAL"/>
    <property type="match status" value="13"/>
</dbReference>
<dbReference type="PROSITE" id="PS00282">
    <property type="entry name" value="KAZAL_1"/>
    <property type="match status" value="5"/>
</dbReference>
<feature type="region of interest" description="Disordered" evidence="1">
    <location>
        <begin position="1002"/>
        <end position="1042"/>
    </location>
</feature>
<reference evidence="4" key="1">
    <citation type="journal article" date="2020" name="bioRxiv">
        <title>Comparative genomics of Chlamydomonas.</title>
        <authorList>
            <person name="Craig R.J."/>
            <person name="Hasan A.R."/>
            <person name="Ness R.W."/>
            <person name="Keightley P.D."/>
        </authorList>
    </citation>
    <scope>NUCLEOTIDE SEQUENCE</scope>
    <source>
        <strain evidence="4">CCAP 11/70</strain>
    </source>
</reference>
<proteinExistence type="predicted"/>
<dbReference type="PANTHER" id="PTHR21131">
    <property type="entry name" value="SERINE-TYPE ENDOPEPTIDASE INHIBITOR"/>
    <property type="match status" value="1"/>
</dbReference>
<feature type="domain" description="Kazal-like" evidence="3">
    <location>
        <begin position="67"/>
        <end position="120"/>
    </location>
</feature>
<feature type="domain" description="Kazal-like" evidence="3">
    <location>
        <begin position="713"/>
        <end position="745"/>
    </location>
</feature>
<evidence type="ECO:0000259" key="3">
    <source>
        <dbReference type="PROSITE" id="PS51465"/>
    </source>
</evidence>
<dbReference type="Pfam" id="PF00050">
    <property type="entry name" value="Kazal_1"/>
    <property type="match status" value="12"/>
</dbReference>
<feature type="domain" description="Kazal-like" evidence="3">
    <location>
        <begin position="468"/>
        <end position="511"/>
    </location>
</feature>
<feature type="domain" description="Kazal-like" evidence="3">
    <location>
        <begin position="749"/>
        <end position="801"/>
    </location>
</feature>
<dbReference type="InterPro" id="IPR036058">
    <property type="entry name" value="Kazal_dom_sf"/>
</dbReference>
<feature type="domain" description="Kazal-like" evidence="3">
    <location>
        <begin position="296"/>
        <end position="361"/>
    </location>
</feature>
<feature type="domain" description="Kazal-like" evidence="3">
    <location>
        <begin position="587"/>
        <end position="635"/>
    </location>
</feature>
<feature type="domain" description="Kazal-like" evidence="3">
    <location>
        <begin position="908"/>
        <end position="961"/>
    </location>
</feature>
<dbReference type="OrthoDB" id="546613at2759"/>
<feature type="domain" description="Kazal-like" evidence="3">
    <location>
        <begin position="420"/>
        <end position="467"/>
    </location>
</feature>
<evidence type="ECO:0000313" key="5">
    <source>
        <dbReference type="Proteomes" id="UP000612055"/>
    </source>
</evidence>
<organism evidence="4 5">
    <name type="scientific">Edaphochlamys debaryana</name>
    <dbReference type="NCBI Taxonomy" id="47281"/>
    <lineage>
        <taxon>Eukaryota</taxon>
        <taxon>Viridiplantae</taxon>
        <taxon>Chlorophyta</taxon>
        <taxon>core chlorophytes</taxon>
        <taxon>Chlorophyceae</taxon>
        <taxon>CS clade</taxon>
        <taxon>Chlamydomonadales</taxon>
        <taxon>Chlamydomonadales incertae sedis</taxon>
        <taxon>Edaphochlamys</taxon>
    </lineage>
</organism>
<evidence type="ECO:0000256" key="2">
    <source>
        <dbReference type="SAM" id="SignalP"/>
    </source>
</evidence>
<dbReference type="Gene3D" id="3.30.60.30">
    <property type="match status" value="12"/>
</dbReference>
<protein>
    <recommendedName>
        <fullName evidence="3">Kazal-like domain-containing protein</fullName>
    </recommendedName>
</protein>
<feature type="chain" id="PRO_5032797629" description="Kazal-like domain-containing protein" evidence="2">
    <location>
        <begin position="34"/>
        <end position="1042"/>
    </location>
</feature>
<keyword evidence="5" id="KW-1185">Reference proteome</keyword>
<feature type="compositionally biased region" description="Basic residues" evidence="1">
    <location>
        <begin position="1024"/>
        <end position="1034"/>
    </location>
</feature>
<gene>
    <name evidence="4" type="ORF">HYH03_013688</name>
</gene>
<dbReference type="PANTHER" id="PTHR21131:SF0">
    <property type="entry name" value="GEO10195P1-RELATED"/>
    <property type="match status" value="1"/>
</dbReference>
<feature type="signal peptide" evidence="2">
    <location>
        <begin position="1"/>
        <end position="33"/>
    </location>
</feature>